<dbReference type="GO" id="GO:0005634">
    <property type="term" value="C:nucleus"/>
    <property type="evidence" value="ECO:0007669"/>
    <property type="project" value="UniProtKB-SubCell"/>
</dbReference>
<proteinExistence type="predicted"/>
<evidence type="ECO:0000256" key="3">
    <source>
        <dbReference type="ARBA" id="ARBA00023125"/>
    </source>
</evidence>
<protein>
    <submittedName>
        <fullName evidence="8">BZ3500_MvSof-1268-A1-R1_Chr6-2g08537 protein</fullName>
    </submittedName>
</protein>
<dbReference type="AlphaFoldDB" id="A0A2X0LL11"/>
<organism evidence="8 9">
    <name type="scientific">Microbotryum saponariae</name>
    <dbReference type="NCBI Taxonomy" id="289078"/>
    <lineage>
        <taxon>Eukaryota</taxon>
        <taxon>Fungi</taxon>
        <taxon>Dikarya</taxon>
        <taxon>Basidiomycota</taxon>
        <taxon>Pucciniomycotina</taxon>
        <taxon>Microbotryomycetes</taxon>
        <taxon>Microbotryales</taxon>
        <taxon>Microbotryaceae</taxon>
        <taxon>Microbotryum</taxon>
    </lineage>
</organism>
<dbReference type="STRING" id="289078.A0A2X0LL11"/>
<dbReference type="SMART" id="SM00432">
    <property type="entry name" value="MADS"/>
    <property type="match status" value="1"/>
</dbReference>
<dbReference type="GO" id="GO:0045944">
    <property type="term" value="P:positive regulation of transcription by RNA polymerase II"/>
    <property type="evidence" value="ECO:0007669"/>
    <property type="project" value="InterPro"/>
</dbReference>
<dbReference type="Pfam" id="PF00319">
    <property type="entry name" value="SRF-TF"/>
    <property type="match status" value="1"/>
</dbReference>
<feature type="compositionally biased region" description="Polar residues" evidence="6">
    <location>
        <begin position="114"/>
        <end position="127"/>
    </location>
</feature>
<dbReference type="SUPFAM" id="SSF55455">
    <property type="entry name" value="SRF-like"/>
    <property type="match status" value="1"/>
</dbReference>
<keyword evidence="2" id="KW-0805">Transcription regulation</keyword>
<accession>A0A2X0LL11</accession>
<dbReference type="Proteomes" id="UP000249723">
    <property type="component" value="Unassembled WGS sequence"/>
</dbReference>
<dbReference type="PRINTS" id="PR00404">
    <property type="entry name" value="MADSDOMAIN"/>
</dbReference>
<keyword evidence="9" id="KW-1185">Reference proteome</keyword>
<evidence type="ECO:0000256" key="4">
    <source>
        <dbReference type="ARBA" id="ARBA00023163"/>
    </source>
</evidence>
<dbReference type="PANTHER" id="PTHR48019">
    <property type="entry name" value="SERUM RESPONSE FACTOR HOMOLOG"/>
    <property type="match status" value="1"/>
</dbReference>
<dbReference type="FunFam" id="3.40.1810.10:FF:000002">
    <property type="entry name" value="Serum response factor b"/>
    <property type="match status" value="1"/>
</dbReference>
<reference evidence="9" key="1">
    <citation type="submission" date="2016-10" db="EMBL/GenBank/DDBJ databases">
        <authorList>
            <person name="Jeantristanb JTB J.-T."/>
            <person name="Ricardo R."/>
        </authorList>
    </citation>
    <scope>NUCLEOTIDE SEQUENCE [LARGE SCALE GENOMIC DNA]</scope>
</reference>
<evidence type="ECO:0000256" key="6">
    <source>
        <dbReference type="SAM" id="MobiDB-lite"/>
    </source>
</evidence>
<evidence type="ECO:0000256" key="2">
    <source>
        <dbReference type="ARBA" id="ARBA00023015"/>
    </source>
</evidence>
<evidence type="ECO:0000256" key="5">
    <source>
        <dbReference type="ARBA" id="ARBA00023242"/>
    </source>
</evidence>
<evidence type="ECO:0000256" key="1">
    <source>
        <dbReference type="ARBA" id="ARBA00004123"/>
    </source>
</evidence>
<dbReference type="EMBL" id="FMWP01000047">
    <property type="protein sequence ID" value="SCZ93220.1"/>
    <property type="molecule type" value="Genomic_DNA"/>
</dbReference>
<dbReference type="GO" id="GO:0046983">
    <property type="term" value="F:protein dimerization activity"/>
    <property type="evidence" value="ECO:0007669"/>
    <property type="project" value="InterPro"/>
</dbReference>
<feature type="region of interest" description="Disordered" evidence="6">
    <location>
        <begin position="423"/>
        <end position="459"/>
    </location>
</feature>
<feature type="region of interest" description="Disordered" evidence="6">
    <location>
        <begin position="223"/>
        <end position="248"/>
    </location>
</feature>
<keyword evidence="4" id="KW-0804">Transcription</keyword>
<dbReference type="InterPro" id="IPR036879">
    <property type="entry name" value="TF_MADSbox_sf"/>
</dbReference>
<feature type="compositionally biased region" description="Polar residues" evidence="6">
    <location>
        <begin position="234"/>
        <end position="248"/>
    </location>
</feature>
<feature type="domain" description="MADS-box" evidence="7">
    <location>
        <begin position="136"/>
        <end position="196"/>
    </location>
</feature>
<evidence type="ECO:0000313" key="9">
    <source>
        <dbReference type="Proteomes" id="UP000249723"/>
    </source>
</evidence>
<feature type="region of interest" description="Disordered" evidence="6">
    <location>
        <begin position="320"/>
        <end position="346"/>
    </location>
</feature>
<dbReference type="InterPro" id="IPR002100">
    <property type="entry name" value="TF_MADSbox"/>
</dbReference>
<feature type="region of interest" description="Disordered" evidence="6">
    <location>
        <begin position="1"/>
        <end position="137"/>
    </location>
</feature>
<comment type="subcellular location">
    <subcellularLocation>
        <location evidence="1">Nucleus</location>
    </subcellularLocation>
</comment>
<dbReference type="OrthoDB" id="2284405at2759"/>
<dbReference type="InterPro" id="IPR050142">
    <property type="entry name" value="MADS-box/MEF2_TF"/>
</dbReference>
<feature type="compositionally biased region" description="Polar residues" evidence="6">
    <location>
        <begin position="424"/>
        <end position="457"/>
    </location>
</feature>
<sequence>MPPSSKQRPFATTAADSTQLSASSGAGRSPSESTDLNNYGNNMYLNPEAGFDDDHRTGTGPAGDAVIAPAGLVQPIGSNQPSMILFDPRASPLSDDDDSDGEGSNPRPKKRKSQGNLRSTASMQSLKSAAGDDQDKSRRKIQIEYIEEKSKRHITFSKRKAGIMKKAYELSTLTGTQVLLLVVSESGWVYTFTTDKFKPLVKEDENGQLSQGQKLIAACLEAKDSGSPPLPSHPSYQPTSSGNFEANSATHGGQIALKANPRISSQSRPIVSNRRVSSKGRNHIPTAIRIGHDPNVPPVPHLPTPMTSGGNGGSYMDQPLTSPISPHGPRALSHPPPSPAGRGMHHMQQQQAQAMLGAGHRPSQSDYADMFQRAEGMHMGASSYDPYGSSNPNMPLSMGYGGHPGAHPMSDSAYELYGGHYTHQPETYQQSGTLQRPGSFQTRSHSVSSASGQSNGYLANDFANRDSRARMEQLFGMVGTP</sequence>
<evidence type="ECO:0000313" key="8">
    <source>
        <dbReference type="EMBL" id="SCZ93220.1"/>
    </source>
</evidence>
<feature type="compositionally biased region" description="Polar residues" evidence="6">
    <location>
        <begin position="14"/>
        <end position="44"/>
    </location>
</feature>
<dbReference type="CDD" id="cd00266">
    <property type="entry name" value="MADS_SRF_like"/>
    <property type="match status" value="1"/>
</dbReference>
<dbReference type="GO" id="GO:0000981">
    <property type="term" value="F:DNA-binding transcription factor activity, RNA polymerase II-specific"/>
    <property type="evidence" value="ECO:0007669"/>
    <property type="project" value="InterPro"/>
</dbReference>
<evidence type="ECO:0000259" key="7">
    <source>
        <dbReference type="PROSITE" id="PS50066"/>
    </source>
</evidence>
<dbReference type="InterPro" id="IPR033897">
    <property type="entry name" value="SRF-like_MADS-box"/>
</dbReference>
<dbReference type="PROSITE" id="PS50066">
    <property type="entry name" value="MADS_BOX_2"/>
    <property type="match status" value="1"/>
</dbReference>
<name>A0A2X0LL11_9BASI</name>
<keyword evidence="3" id="KW-0238">DNA-binding</keyword>
<keyword evidence="5" id="KW-0539">Nucleus</keyword>
<dbReference type="GO" id="GO:0000987">
    <property type="term" value="F:cis-regulatory region sequence-specific DNA binding"/>
    <property type="evidence" value="ECO:0007669"/>
    <property type="project" value="InterPro"/>
</dbReference>
<dbReference type="Gene3D" id="3.40.1810.10">
    <property type="entry name" value="Transcription factor, MADS-box"/>
    <property type="match status" value="1"/>
</dbReference>
<gene>
    <name evidence="8" type="ORF">BZ3500_MVSOF-1268-A1-R1_CHR6-2G08537</name>
</gene>